<evidence type="ECO:0000256" key="12">
    <source>
        <dbReference type="ARBA" id="ARBA00049878"/>
    </source>
</evidence>
<protein>
    <recommendedName>
        <fullName evidence="4">Molybdopterin synthase catalytic subunit</fullName>
        <ecNumber evidence="3">2.8.1.12</ecNumber>
    </recommendedName>
    <alternativeName>
        <fullName evidence="10">MPT synthase subunit 2</fullName>
    </alternativeName>
    <alternativeName>
        <fullName evidence="8">Molybdenum cofactor biosynthesis protein E</fullName>
    </alternativeName>
    <alternativeName>
        <fullName evidence="9">Molybdopterin-converting factor large subunit</fullName>
    </alternativeName>
    <alternativeName>
        <fullName evidence="11">Molybdopterin-converting factor subunit 2</fullName>
    </alternativeName>
</protein>
<evidence type="ECO:0000313" key="14">
    <source>
        <dbReference type="Proteomes" id="UP000297475"/>
    </source>
</evidence>
<dbReference type="GO" id="GO:0006777">
    <property type="term" value="P:Mo-molybdopterin cofactor biosynthetic process"/>
    <property type="evidence" value="ECO:0007669"/>
    <property type="project" value="UniProtKB-KW"/>
</dbReference>
<dbReference type="Pfam" id="PF02391">
    <property type="entry name" value="MoaE"/>
    <property type="match status" value="1"/>
</dbReference>
<evidence type="ECO:0000313" key="13">
    <source>
        <dbReference type="EMBL" id="TGG92773.1"/>
    </source>
</evidence>
<evidence type="ECO:0000256" key="4">
    <source>
        <dbReference type="ARBA" id="ARBA00013858"/>
    </source>
</evidence>
<gene>
    <name evidence="13" type="primary">moaE</name>
    <name evidence="13" type="ORF">E4656_11610</name>
</gene>
<dbReference type="PANTHER" id="PTHR23404">
    <property type="entry name" value="MOLYBDOPTERIN SYNTHASE RELATED"/>
    <property type="match status" value="1"/>
</dbReference>
<comment type="subunit">
    <text evidence="7">Heterotetramer of 2 MoaD subunits and 2 MoaE subunits. Also stable as homodimer. The enzyme changes between these two forms during catalysis.</text>
</comment>
<evidence type="ECO:0000256" key="11">
    <source>
        <dbReference type="ARBA" id="ARBA00032474"/>
    </source>
</evidence>
<dbReference type="OrthoDB" id="9803224at2"/>
<dbReference type="AlphaFoldDB" id="A0A4Z0W9G2"/>
<dbReference type="Gene3D" id="3.90.1170.40">
    <property type="entry name" value="Molybdopterin biosynthesis MoaE subunit"/>
    <property type="match status" value="1"/>
</dbReference>
<dbReference type="EC" id="2.8.1.12" evidence="3"/>
<dbReference type="UniPathway" id="UPA00344"/>
<keyword evidence="14" id="KW-1185">Reference proteome</keyword>
<proteinExistence type="inferred from homology"/>
<organism evidence="13 14">
    <name type="scientific">Natronospirillum operosum</name>
    <dbReference type="NCBI Taxonomy" id="2759953"/>
    <lineage>
        <taxon>Bacteria</taxon>
        <taxon>Pseudomonadati</taxon>
        <taxon>Pseudomonadota</taxon>
        <taxon>Gammaproteobacteria</taxon>
        <taxon>Oceanospirillales</taxon>
        <taxon>Natronospirillaceae</taxon>
        <taxon>Natronospirillum</taxon>
    </lineage>
</organism>
<dbReference type="FunFam" id="3.90.1170.40:FF:000001">
    <property type="entry name" value="Molybdopterin synthase catalytic subunit MoaE"/>
    <property type="match status" value="1"/>
</dbReference>
<comment type="catalytic activity">
    <reaction evidence="12">
        <text>2 [molybdopterin-synthase sulfur-carrier protein]-C-terminal-Gly-aminoethanethioate + cyclic pyranopterin phosphate + H2O = molybdopterin + 2 [molybdopterin-synthase sulfur-carrier protein]-C-terminal Gly-Gly + 2 H(+)</text>
        <dbReference type="Rhea" id="RHEA:26333"/>
        <dbReference type="Rhea" id="RHEA-COMP:12202"/>
        <dbReference type="Rhea" id="RHEA-COMP:19907"/>
        <dbReference type="ChEBI" id="CHEBI:15377"/>
        <dbReference type="ChEBI" id="CHEBI:15378"/>
        <dbReference type="ChEBI" id="CHEBI:58698"/>
        <dbReference type="ChEBI" id="CHEBI:59648"/>
        <dbReference type="ChEBI" id="CHEBI:90778"/>
        <dbReference type="ChEBI" id="CHEBI:232372"/>
        <dbReference type="EC" id="2.8.1.12"/>
    </reaction>
</comment>
<evidence type="ECO:0000256" key="5">
    <source>
        <dbReference type="ARBA" id="ARBA00022679"/>
    </source>
</evidence>
<keyword evidence="5 13" id="KW-0808">Transferase</keyword>
<evidence type="ECO:0000256" key="7">
    <source>
        <dbReference type="ARBA" id="ARBA00026066"/>
    </source>
</evidence>
<evidence type="ECO:0000256" key="1">
    <source>
        <dbReference type="ARBA" id="ARBA00005046"/>
    </source>
</evidence>
<dbReference type="InterPro" id="IPR003448">
    <property type="entry name" value="Mopterin_biosynth_MoaE"/>
</dbReference>
<name>A0A4Z0W9G2_9GAMM</name>
<evidence type="ECO:0000256" key="3">
    <source>
        <dbReference type="ARBA" id="ARBA00011950"/>
    </source>
</evidence>
<dbReference type="GO" id="GO:0030366">
    <property type="term" value="F:molybdopterin synthase activity"/>
    <property type="evidence" value="ECO:0007669"/>
    <property type="project" value="UniProtKB-EC"/>
</dbReference>
<evidence type="ECO:0000256" key="9">
    <source>
        <dbReference type="ARBA" id="ARBA00030407"/>
    </source>
</evidence>
<dbReference type="EMBL" id="SRMF01000004">
    <property type="protein sequence ID" value="TGG92773.1"/>
    <property type="molecule type" value="Genomic_DNA"/>
</dbReference>
<dbReference type="CDD" id="cd00756">
    <property type="entry name" value="MoaE"/>
    <property type="match status" value="1"/>
</dbReference>
<evidence type="ECO:0000256" key="6">
    <source>
        <dbReference type="ARBA" id="ARBA00023150"/>
    </source>
</evidence>
<dbReference type="SUPFAM" id="SSF54690">
    <property type="entry name" value="Molybdopterin synthase subunit MoaE"/>
    <property type="match status" value="1"/>
</dbReference>
<evidence type="ECO:0000256" key="10">
    <source>
        <dbReference type="ARBA" id="ARBA00030781"/>
    </source>
</evidence>
<dbReference type="NCBIfam" id="NF007959">
    <property type="entry name" value="PRK10678.1"/>
    <property type="match status" value="1"/>
</dbReference>
<dbReference type="Proteomes" id="UP000297475">
    <property type="component" value="Unassembled WGS sequence"/>
</dbReference>
<sequence length="154" mass="17753">MTPVDHVQVQETDFSVAAEYERLTAANTEDGAVVTFVGRMRDYNQGDRVQSLFLEHYPGMTERALQALVTEARARWRLGRVAIIHRVGRLVPADQIVWVGVTSPHRGEAFAAAEYLMDALKTRAPFWKKEQTEQAERWVEARETDEQRARRWEP</sequence>
<comment type="pathway">
    <text evidence="1">Cofactor biosynthesis; molybdopterin biosynthesis.</text>
</comment>
<keyword evidence="6" id="KW-0501">Molybdenum cofactor biosynthesis</keyword>
<dbReference type="RefSeq" id="WP_135483445.1">
    <property type="nucleotide sequence ID" value="NZ_SRMF01000004.1"/>
</dbReference>
<accession>A0A4Z0W9G2</accession>
<comment type="caution">
    <text evidence="13">The sequence shown here is derived from an EMBL/GenBank/DDBJ whole genome shotgun (WGS) entry which is preliminary data.</text>
</comment>
<comment type="similarity">
    <text evidence="2">Belongs to the MoaE family.</text>
</comment>
<reference evidence="13 14" key="1">
    <citation type="submission" date="2019-04" db="EMBL/GenBank/DDBJ databases">
        <title>Natronospirillum operosus gen. nov., sp. nov., a haloalkaliphilic satellite isolated from decaying biomass of laboratory culture of cyanobacterium Geitlerinema sp. and proposal of Natronospirillaceae fam. nov. and Saccharospirillaceae fam. nov.</title>
        <authorList>
            <person name="Kevbrin V."/>
            <person name="Boltyanskaya Y."/>
            <person name="Koziaeva V."/>
            <person name="Grouzdev D.S."/>
            <person name="Park M."/>
            <person name="Cho J."/>
        </authorList>
    </citation>
    <scope>NUCLEOTIDE SEQUENCE [LARGE SCALE GENOMIC DNA]</scope>
    <source>
        <strain evidence="13 14">G-116</strain>
    </source>
</reference>
<evidence type="ECO:0000256" key="2">
    <source>
        <dbReference type="ARBA" id="ARBA00005426"/>
    </source>
</evidence>
<evidence type="ECO:0000256" key="8">
    <source>
        <dbReference type="ARBA" id="ARBA00029745"/>
    </source>
</evidence>
<dbReference type="InterPro" id="IPR036563">
    <property type="entry name" value="MoaE_sf"/>
</dbReference>